<proteinExistence type="inferred from homology"/>
<comment type="subcellular location">
    <subcellularLocation>
        <location evidence="1">Membrane</location>
        <topology evidence="1">Multi-pass membrane protein</topology>
    </subcellularLocation>
</comment>
<comment type="similarity">
    <text evidence="2">Belongs to the TMEM45 family.</text>
</comment>
<dbReference type="InterPro" id="IPR006904">
    <property type="entry name" value="DUF716"/>
</dbReference>
<keyword evidence="5 6" id="KW-0472">Membrane</keyword>
<dbReference type="OrthoDB" id="1842378at2759"/>
<reference evidence="7 8" key="1">
    <citation type="journal article" date="2020" name="Nat. Commun.">
        <title>Genome of Tripterygium wilfordii and identification of cytochrome P450 involved in triptolide biosynthesis.</title>
        <authorList>
            <person name="Tu L."/>
            <person name="Su P."/>
            <person name="Zhang Z."/>
            <person name="Gao L."/>
            <person name="Wang J."/>
            <person name="Hu T."/>
            <person name="Zhou J."/>
            <person name="Zhang Y."/>
            <person name="Zhao Y."/>
            <person name="Liu Y."/>
            <person name="Song Y."/>
            <person name="Tong Y."/>
            <person name="Lu Y."/>
            <person name="Yang J."/>
            <person name="Xu C."/>
            <person name="Jia M."/>
            <person name="Peters R.J."/>
            <person name="Huang L."/>
            <person name="Gao W."/>
        </authorList>
    </citation>
    <scope>NUCLEOTIDE SEQUENCE [LARGE SCALE GENOMIC DNA]</scope>
    <source>
        <strain evidence="8">cv. XIE 37</strain>
        <tissue evidence="7">Leaf</tissue>
    </source>
</reference>
<evidence type="ECO:0008006" key="9">
    <source>
        <dbReference type="Google" id="ProtNLM"/>
    </source>
</evidence>
<gene>
    <name evidence="7" type="ORF">HS088_TW14G00871</name>
</gene>
<dbReference type="InParanoid" id="A0A7J7CRN4"/>
<feature type="transmembrane region" description="Helical" evidence="6">
    <location>
        <begin position="240"/>
        <end position="262"/>
    </location>
</feature>
<protein>
    <recommendedName>
        <fullName evidence="9">Transmembrane protein</fullName>
    </recommendedName>
</protein>
<name>A0A7J7CRN4_TRIWF</name>
<evidence type="ECO:0000256" key="1">
    <source>
        <dbReference type="ARBA" id="ARBA00004141"/>
    </source>
</evidence>
<evidence type="ECO:0000256" key="3">
    <source>
        <dbReference type="ARBA" id="ARBA00022692"/>
    </source>
</evidence>
<comment type="caution">
    <text evidence="7">The sequence shown here is derived from an EMBL/GenBank/DDBJ whole genome shotgun (WGS) entry which is preliminary data.</text>
</comment>
<feature type="transmembrane region" description="Helical" evidence="6">
    <location>
        <begin position="142"/>
        <end position="166"/>
    </location>
</feature>
<evidence type="ECO:0000256" key="2">
    <source>
        <dbReference type="ARBA" id="ARBA00006948"/>
    </source>
</evidence>
<keyword evidence="8" id="KW-1185">Reference proteome</keyword>
<dbReference type="EMBL" id="JAAARO010000014">
    <property type="protein sequence ID" value="KAF5736721.1"/>
    <property type="molecule type" value="Genomic_DNA"/>
</dbReference>
<feature type="transmembrane region" description="Helical" evidence="6">
    <location>
        <begin position="53"/>
        <end position="75"/>
    </location>
</feature>
<evidence type="ECO:0000313" key="7">
    <source>
        <dbReference type="EMBL" id="KAF5736721.1"/>
    </source>
</evidence>
<evidence type="ECO:0000256" key="4">
    <source>
        <dbReference type="ARBA" id="ARBA00022989"/>
    </source>
</evidence>
<feature type="transmembrane region" description="Helical" evidence="6">
    <location>
        <begin position="87"/>
        <end position="106"/>
    </location>
</feature>
<dbReference type="Proteomes" id="UP000593562">
    <property type="component" value="Unassembled WGS sequence"/>
</dbReference>
<accession>A0A7J7CRN4</accession>
<organism evidence="7 8">
    <name type="scientific">Tripterygium wilfordii</name>
    <name type="common">Thunder God vine</name>
    <dbReference type="NCBI Taxonomy" id="458696"/>
    <lineage>
        <taxon>Eukaryota</taxon>
        <taxon>Viridiplantae</taxon>
        <taxon>Streptophyta</taxon>
        <taxon>Embryophyta</taxon>
        <taxon>Tracheophyta</taxon>
        <taxon>Spermatophyta</taxon>
        <taxon>Magnoliopsida</taxon>
        <taxon>eudicotyledons</taxon>
        <taxon>Gunneridae</taxon>
        <taxon>Pentapetalae</taxon>
        <taxon>rosids</taxon>
        <taxon>fabids</taxon>
        <taxon>Celastrales</taxon>
        <taxon>Celastraceae</taxon>
        <taxon>Tripterygium</taxon>
    </lineage>
</organism>
<keyword evidence="3 6" id="KW-0812">Transmembrane</keyword>
<feature type="transmembrane region" description="Helical" evidence="6">
    <location>
        <begin position="112"/>
        <end position="130"/>
    </location>
</feature>
<evidence type="ECO:0000256" key="6">
    <source>
        <dbReference type="SAM" id="Phobius"/>
    </source>
</evidence>
<keyword evidence="4 6" id="KW-1133">Transmembrane helix</keyword>
<sequence length="296" mass="32610">MASLATHFSASLLLLPVGLRRLLYSYSLYLKSPSLFHSKLYYFSQPRYTNLDLYTLLLSLPIATFSLLFLFLTLSPSLSFPSYRFSFLFQSQTIFLFWVLILLFLARESVDSFFIPESFVFLLAGITFFAEYSATGYGFEGIAAVCYGLLGNLTLVCCGSCLILAIRPTAFFAEFGLCFGLLFKGTWLIQSGLCLYTDVFALKGCQKVVVSPPLPGSGGAMDVNCGLDDDRTRGVALMNLLFVGHAIGVLIVSFVTFGMLAINRNSRCGEASGPLLAQLETESALTMRAHPEFELE</sequence>
<dbReference type="PANTHER" id="PTHR47830:SF2">
    <property type="entry name" value="PROTEIN, PUTATIVE-RELATED"/>
    <property type="match status" value="1"/>
</dbReference>
<dbReference type="PANTHER" id="PTHR47830">
    <property type="entry name" value="OS11G0534100 PROTEIN"/>
    <property type="match status" value="1"/>
</dbReference>
<evidence type="ECO:0000313" key="8">
    <source>
        <dbReference type="Proteomes" id="UP000593562"/>
    </source>
</evidence>
<dbReference type="AlphaFoldDB" id="A0A7J7CRN4"/>
<evidence type="ECO:0000256" key="5">
    <source>
        <dbReference type="ARBA" id="ARBA00023136"/>
    </source>
</evidence>
<dbReference type="GO" id="GO:0016020">
    <property type="term" value="C:membrane"/>
    <property type="evidence" value="ECO:0007669"/>
    <property type="project" value="UniProtKB-SubCell"/>
</dbReference>
<dbReference type="Pfam" id="PF04819">
    <property type="entry name" value="DUF716"/>
    <property type="match status" value="1"/>
</dbReference>